<evidence type="ECO:0000256" key="5">
    <source>
        <dbReference type="ARBA" id="ARBA00022729"/>
    </source>
</evidence>
<dbReference type="Proteomes" id="UP001206925">
    <property type="component" value="Unassembled WGS sequence"/>
</dbReference>
<feature type="non-terminal residue" evidence="12">
    <location>
        <position position="1"/>
    </location>
</feature>
<keyword evidence="9" id="KW-1015">Disulfide bond</keyword>
<protein>
    <recommendedName>
        <fullName evidence="11">Generative cell specific-1/HAP2 domain-containing protein</fullName>
    </recommendedName>
</protein>
<comment type="similarity">
    <text evidence="2">Belongs to the HAP2/GCS1 family.</text>
</comment>
<keyword evidence="3" id="KW-1003">Cell membrane</keyword>
<sequence>MIKDIRLSTLSQLVVLVGSGVVYLHHVETFMRKGKPNTAHCLRFPGDWFHVFAIGQHSVGFNIRISVKTGSKTTQEVVIGPNNRTAKSLDNFLRVNLIGDFVGYNSIPSFEEFFLVIPRQGSQGKPQDLGRNFSMWMLLERTRFTLDGLECDKIGVSYEAFNSQPNFCSAPQMSCLHNQLWNFWEADQNRIRRNQLPLYDVLGRFDRINEHPEAGSHSFSIGISEVVNSNLLIELNADDIEYVYQRSPGNIISITVPTFEALTQYGIATITSNNTGEVEASYSLTFDCSKGVNKMEEQFFIIKPAQLITRYYKVQPTSDQAAKYVCTAILKDSDFNETDRAECQFTTTATVLDNGTQDKNQTRKAEPVVIEH</sequence>
<keyword evidence="13" id="KW-1185">Reference proteome</keyword>
<proteinExistence type="inferred from homology"/>
<name>A0AAD5CLP9_AMBAR</name>
<keyword evidence="10" id="KW-0278">Fertilization</keyword>
<gene>
    <name evidence="12" type="ORF">M8C21_013846</name>
</gene>
<dbReference type="GO" id="GO:0005886">
    <property type="term" value="C:plasma membrane"/>
    <property type="evidence" value="ECO:0007669"/>
    <property type="project" value="UniProtKB-SubCell"/>
</dbReference>
<keyword evidence="5" id="KW-0732">Signal</keyword>
<evidence type="ECO:0000256" key="6">
    <source>
        <dbReference type="ARBA" id="ARBA00022989"/>
    </source>
</evidence>
<comment type="caution">
    <text evidence="12">The sequence shown here is derived from an EMBL/GenBank/DDBJ whole genome shotgun (WGS) entry which is preliminary data.</text>
</comment>
<evidence type="ECO:0000256" key="9">
    <source>
        <dbReference type="ARBA" id="ARBA00023157"/>
    </source>
</evidence>
<comment type="subcellular location">
    <subcellularLocation>
        <location evidence="1">Cell membrane</location>
        <topology evidence="1">Single-pass type I membrane protein</topology>
    </subcellularLocation>
</comment>
<keyword evidence="7" id="KW-0446">Lipid-binding</keyword>
<dbReference type="PANTHER" id="PTHR31764:SF0">
    <property type="entry name" value="GENERATIVE CELL SPECIFIC-1_HAP2 DOMAIN-CONTAINING PROTEIN"/>
    <property type="match status" value="1"/>
</dbReference>
<evidence type="ECO:0000256" key="2">
    <source>
        <dbReference type="ARBA" id="ARBA00010929"/>
    </source>
</evidence>
<dbReference type="GO" id="GO:0008289">
    <property type="term" value="F:lipid binding"/>
    <property type="evidence" value="ECO:0007669"/>
    <property type="project" value="UniProtKB-KW"/>
</dbReference>
<organism evidence="12 13">
    <name type="scientific">Ambrosia artemisiifolia</name>
    <name type="common">Common ragweed</name>
    <dbReference type="NCBI Taxonomy" id="4212"/>
    <lineage>
        <taxon>Eukaryota</taxon>
        <taxon>Viridiplantae</taxon>
        <taxon>Streptophyta</taxon>
        <taxon>Embryophyta</taxon>
        <taxon>Tracheophyta</taxon>
        <taxon>Spermatophyta</taxon>
        <taxon>Magnoliopsida</taxon>
        <taxon>eudicotyledons</taxon>
        <taxon>Gunneridae</taxon>
        <taxon>Pentapetalae</taxon>
        <taxon>asterids</taxon>
        <taxon>campanulids</taxon>
        <taxon>Asterales</taxon>
        <taxon>Asteraceae</taxon>
        <taxon>Asteroideae</taxon>
        <taxon>Heliantheae alliance</taxon>
        <taxon>Heliantheae</taxon>
        <taxon>Ambrosia</taxon>
    </lineage>
</organism>
<evidence type="ECO:0000259" key="11">
    <source>
        <dbReference type="Pfam" id="PF10699"/>
    </source>
</evidence>
<dbReference type="AlphaFoldDB" id="A0AAD5CLP9"/>
<evidence type="ECO:0000256" key="10">
    <source>
        <dbReference type="ARBA" id="ARBA00023279"/>
    </source>
</evidence>
<evidence type="ECO:0000313" key="12">
    <source>
        <dbReference type="EMBL" id="KAI7744393.1"/>
    </source>
</evidence>
<feature type="domain" description="Generative cell specific-1/HAP2" evidence="11">
    <location>
        <begin position="33"/>
        <end position="361"/>
    </location>
</feature>
<dbReference type="PANTHER" id="PTHR31764">
    <property type="entry name" value="PROTEIN HAPLESS 2"/>
    <property type="match status" value="1"/>
</dbReference>
<dbReference type="Pfam" id="PF10699">
    <property type="entry name" value="HAP2-GCS1"/>
    <property type="match status" value="1"/>
</dbReference>
<dbReference type="InterPro" id="IPR040326">
    <property type="entry name" value="HAP2/GCS1"/>
</dbReference>
<evidence type="ECO:0000256" key="8">
    <source>
        <dbReference type="ARBA" id="ARBA00023136"/>
    </source>
</evidence>
<evidence type="ECO:0000313" key="13">
    <source>
        <dbReference type="Proteomes" id="UP001206925"/>
    </source>
</evidence>
<evidence type="ECO:0000256" key="7">
    <source>
        <dbReference type="ARBA" id="ARBA00023121"/>
    </source>
</evidence>
<accession>A0AAD5CLP9</accession>
<dbReference type="InterPro" id="IPR018928">
    <property type="entry name" value="HAP2/GCS1_dom"/>
</dbReference>
<dbReference type="EMBL" id="JAMZMK010007544">
    <property type="protein sequence ID" value="KAI7744393.1"/>
    <property type="molecule type" value="Genomic_DNA"/>
</dbReference>
<evidence type="ECO:0000256" key="3">
    <source>
        <dbReference type="ARBA" id="ARBA00022475"/>
    </source>
</evidence>
<keyword evidence="8" id="KW-0472">Membrane</keyword>
<evidence type="ECO:0000256" key="1">
    <source>
        <dbReference type="ARBA" id="ARBA00004251"/>
    </source>
</evidence>
<evidence type="ECO:0000256" key="4">
    <source>
        <dbReference type="ARBA" id="ARBA00022692"/>
    </source>
</evidence>
<keyword evidence="4" id="KW-0812">Transmembrane</keyword>
<keyword evidence="6" id="KW-1133">Transmembrane helix</keyword>
<reference evidence="12" key="1">
    <citation type="submission" date="2022-06" db="EMBL/GenBank/DDBJ databases">
        <title>Uncovering the hologenomic basis of an extraordinary plant invasion.</title>
        <authorList>
            <person name="Bieker V.C."/>
            <person name="Martin M.D."/>
            <person name="Gilbert T."/>
            <person name="Hodgins K."/>
            <person name="Battlay P."/>
            <person name="Petersen B."/>
            <person name="Wilson J."/>
        </authorList>
    </citation>
    <scope>NUCLEOTIDE SEQUENCE</scope>
    <source>
        <strain evidence="12">AA19_3_7</strain>
        <tissue evidence="12">Leaf</tissue>
    </source>
</reference>